<dbReference type="InterPro" id="IPR036812">
    <property type="entry name" value="NAD(P)_OxRdtase_dom_sf"/>
</dbReference>
<dbReference type="InterPro" id="IPR023210">
    <property type="entry name" value="NADP_OxRdtase_dom"/>
</dbReference>
<dbReference type="PANTHER" id="PTHR43364:SF4">
    <property type="entry name" value="NAD(P)-LINKED OXIDOREDUCTASE SUPERFAMILY PROTEIN"/>
    <property type="match status" value="1"/>
</dbReference>
<keyword evidence="4" id="KW-1185">Reference proteome</keyword>
<dbReference type="SUPFAM" id="SSF51430">
    <property type="entry name" value="NAD(P)-linked oxidoreductase"/>
    <property type="match status" value="1"/>
</dbReference>
<dbReference type="AlphaFoldDB" id="A0A8K0SHX2"/>
<comment type="caution">
    <text evidence="3">The sequence shown here is derived from an EMBL/GenBank/DDBJ whole genome shotgun (WGS) entry which is preliminary data.</text>
</comment>
<dbReference type="PANTHER" id="PTHR43364">
    <property type="entry name" value="NADH-SPECIFIC METHYLGLYOXAL REDUCTASE-RELATED"/>
    <property type="match status" value="1"/>
</dbReference>
<protein>
    <submittedName>
        <fullName evidence="3">NADP-dependent oxidoreductase domain-containing protein</fullName>
    </submittedName>
</protein>
<evidence type="ECO:0000313" key="3">
    <source>
        <dbReference type="EMBL" id="KAH7308589.1"/>
    </source>
</evidence>
<evidence type="ECO:0000259" key="2">
    <source>
        <dbReference type="Pfam" id="PF00248"/>
    </source>
</evidence>
<dbReference type="GO" id="GO:0016491">
    <property type="term" value="F:oxidoreductase activity"/>
    <property type="evidence" value="ECO:0007669"/>
    <property type="project" value="UniProtKB-KW"/>
</dbReference>
<keyword evidence="1" id="KW-0560">Oxidoreductase</keyword>
<proteinExistence type="predicted"/>
<organism evidence="3 4">
    <name type="scientific">Stachybotrys elegans</name>
    <dbReference type="NCBI Taxonomy" id="80388"/>
    <lineage>
        <taxon>Eukaryota</taxon>
        <taxon>Fungi</taxon>
        <taxon>Dikarya</taxon>
        <taxon>Ascomycota</taxon>
        <taxon>Pezizomycotina</taxon>
        <taxon>Sordariomycetes</taxon>
        <taxon>Hypocreomycetidae</taxon>
        <taxon>Hypocreales</taxon>
        <taxon>Stachybotryaceae</taxon>
        <taxon>Stachybotrys</taxon>
    </lineage>
</organism>
<name>A0A8K0SHX2_9HYPO</name>
<evidence type="ECO:0000313" key="4">
    <source>
        <dbReference type="Proteomes" id="UP000813444"/>
    </source>
</evidence>
<dbReference type="EMBL" id="JAGPNK010000015">
    <property type="protein sequence ID" value="KAH7308589.1"/>
    <property type="molecule type" value="Genomic_DNA"/>
</dbReference>
<evidence type="ECO:0000256" key="1">
    <source>
        <dbReference type="ARBA" id="ARBA00023002"/>
    </source>
</evidence>
<dbReference type="Pfam" id="PF00248">
    <property type="entry name" value="Aldo_ket_red"/>
    <property type="match status" value="1"/>
</dbReference>
<dbReference type="PROSITE" id="PS00062">
    <property type="entry name" value="ALDOKETO_REDUCTASE_2"/>
    <property type="match status" value="1"/>
</dbReference>
<dbReference type="InterPro" id="IPR018170">
    <property type="entry name" value="Aldo/ket_reductase_CS"/>
</dbReference>
<dbReference type="InterPro" id="IPR050523">
    <property type="entry name" value="AKR_Detox_Biosynth"/>
</dbReference>
<reference evidence="3" key="1">
    <citation type="journal article" date="2021" name="Nat. Commun.">
        <title>Genetic determinants of endophytism in the Arabidopsis root mycobiome.</title>
        <authorList>
            <person name="Mesny F."/>
            <person name="Miyauchi S."/>
            <person name="Thiergart T."/>
            <person name="Pickel B."/>
            <person name="Atanasova L."/>
            <person name="Karlsson M."/>
            <person name="Huettel B."/>
            <person name="Barry K.W."/>
            <person name="Haridas S."/>
            <person name="Chen C."/>
            <person name="Bauer D."/>
            <person name="Andreopoulos W."/>
            <person name="Pangilinan J."/>
            <person name="LaButti K."/>
            <person name="Riley R."/>
            <person name="Lipzen A."/>
            <person name="Clum A."/>
            <person name="Drula E."/>
            <person name="Henrissat B."/>
            <person name="Kohler A."/>
            <person name="Grigoriev I.V."/>
            <person name="Martin F.M."/>
            <person name="Hacquard S."/>
        </authorList>
    </citation>
    <scope>NUCLEOTIDE SEQUENCE</scope>
    <source>
        <strain evidence="3">MPI-CAGE-CH-0235</strain>
    </source>
</reference>
<dbReference type="InterPro" id="IPR020471">
    <property type="entry name" value="AKR"/>
</dbReference>
<gene>
    <name evidence="3" type="ORF">B0I35DRAFT_98702</name>
</gene>
<feature type="domain" description="NADP-dependent oxidoreductase" evidence="2">
    <location>
        <begin position="32"/>
        <end position="318"/>
    </location>
</feature>
<dbReference type="Gene3D" id="3.20.20.100">
    <property type="entry name" value="NADP-dependent oxidoreductase domain"/>
    <property type="match status" value="1"/>
</dbReference>
<dbReference type="OrthoDB" id="2310150at2759"/>
<dbReference type="PRINTS" id="PR00069">
    <property type="entry name" value="ALDKETRDTASE"/>
</dbReference>
<dbReference type="Proteomes" id="UP000813444">
    <property type="component" value="Unassembled WGS sequence"/>
</dbReference>
<sequence length="353" mass="39230">MSFFRAQDHPPISLALDDPMMTAVSNIKYNVGTAEWTLDAANLQRQNDLLTKIFELNLNGLDSGPLYGNGGCEQFIGRSGALKHLQITSKVPGGYLPGGSTPEAVSKFLDGTLKSLGVEKIPIYLIHAPDDSVPVSETLDALQEHYKQGKFEELGLSNFTAEQTREAYEYCKAKGYILPTVYQLMYSLVSRNSEAELFPTLRELGFVVQVYSPIAGGFLAKTSEDIRAGKGKWTKTTFLGQLLHQSYNKPELLEYLDKFNDLATEAGVSKVELAYRWVRWHSALRDGDTLILGASNAKQLEETVRQLGKGPLEDWIVERLATMWKSISAHANDNFYRSYVELLRAGSSGEMTV</sequence>
<accession>A0A8K0SHX2</accession>